<accession>A0A0J1IRH4</accession>
<dbReference type="AlphaFoldDB" id="A0A0J1IRH4"/>
<dbReference type="Proteomes" id="UP000036045">
    <property type="component" value="Unassembled WGS sequence"/>
</dbReference>
<proteinExistence type="predicted"/>
<protein>
    <submittedName>
        <fullName evidence="1">Uncharacterized protein</fullName>
    </submittedName>
</protein>
<dbReference type="EMBL" id="LDPH01000001">
    <property type="protein sequence ID" value="KLV28557.1"/>
    <property type="molecule type" value="Genomic_DNA"/>
</dbReference>
<dbReference type="RefSeq" id="WP_047940251.1">
    <property type="nucleotide sequence ID" value="NZ_CP053989.1"/>
</dbReference>
<gene>
    <name evidence="1" type="ORF">ABW02_02140</name>
</gene>
<sequence length="61" mass="6544">MNKVTILIIIGIFLFMTGIYVSAFLSANWVMIGTAFTVGGGIITGGSSYFLINTKNDQPPK</sequence>
<evidence type="ECO:0000313" key="1">
    <source>
        <dbReference type="EMBL" id="KLV28557.1"/>
    </source>
</evidence>
<comment type="caution">
    <text evidence="1">The sequence shown here is derived from an EMBL/GenBank/DDBJ whole genome shotgun (WGS) entry which is preliminary data.</text>
</comment>
<name>A0A0J1IRH4_NIACI</name>
<organism evidence="1 2">
    <name type="scientific">Niallia circulans</name>
    <name type="common">Bacillus circulans</name>
    <dbReference type="NCBI Taxonomy" id="1397"/>
    <lineage>
        <taxon>Bacteria</taxon>
        <taxon>Bacillati</taxon>
        <taxon>Bacillota</taxon>
        <taxon>Bacilli</taxon>
        <taxon>Bacillales</taxon>
        <taxon>Bacillaceae</taxon>
        <taxon>Niallia</taxon>
    </lineage>
</organism>
<dbReference type="PATRIC" id="fig|1397.4.peg.477"/>
<reference evidence="1 2" key="1">
    <citation type="submission" date="2015-05" db="EMBL/GenBank/DDBJ databases">
        <title>Whole genome sequence and identification of bacterial endophytes from Costus igneus.</title>
        <authorList>
            <person name="Lee Y.P."/>
            <person name="Gan H.M."/>
            <person name="Eng W."/>
            <person name="Wheatley M.S."/>
            <person name="Caraballo A."/>
            <person name="Polter S."/>
            <person name="Savka M.A."/>
            <person name="Hudson A.O."/>
        </authorList>
    </citation>
    <scope>NUCLEOTIDE SEQUENCE [LARGE SCALE GENOMIC DNA]</scope>
    <source>
        <strain evidence="1 2">RIT379</strain>
    </source>
</reference>
<keyword evidence="2" id="KW-1185">Reference proteome</keyword>
<evidence type="ECO:0000313" key="2">
    <source>
        <dbReference type="Proteomes" id="UP000036045"/>
    </source>
</evidence>
<dbReference type="GeneID" id="56349447"/>